<dbReference type="OrthoDB" id="9800958at2"/>
<dbReference type="GO" id="GO:0005737">
    <property type="term" value="C:cytoplasm"/>
    <property type="evidence" value="ECO:0007669"/>
    <property type="project" value="UniProtKB-SubCell"/>
</dbReference>
<dbReference type="Gene3D" id="3.40.1390.10">
    <property type="entry name" value="MurE/MurF, N-terminal domain"/>
    <property type="match status" value="1"/>
</dbReference>
<dbReference type="SUPFAM" id="SSF53623">
    <property type="entry name" value="MurD-like peptide ligases, catalytic domain"/>
    <property type="match status" value="1"/>
</dbReference>
<dbReference type="InterPro" id="IPR013221">
    <property type="entry name" value="Mur_ligase_cen"/>
</dbReference>
<keyword evidence="7" id="KW-0547">Nucleotide-binding</keyword>
<dbReference type="PANTHER" id="PTHR23135">
    <property type="entry name" value="MUR LIGASE FAMILY MEMBER"/>
    <property type="match status" value="1"/>
</dbReference>
<keyword evidence="7" id="KW-0963">Cytoplasm</keyword>
<protein>
    <recommendedName>
        <fullName evidence="7">UDP-N-acetylmuramoyl-L-alanyl-D-glutamate--2,6-diaminopimelate ligase</fullName>
        <ecNumber evidence="7">6.3.2.13</ecNumber>
    </recommendedName>
    <alternativeName>
        <fullName evidence="7">Meso-A2pm-adding enzyme</fullName>
    </alternativeName>
    <alternativeName>
        <fullName evidence="7">Meso-diaminopimelate-adding enzyme</fullName>
    </alternativeName>
    <alternativeName>
        <fullName evidence="7">UDP-MurNAc-L-Ala-D-Glu:meso-diaminopimelate ligase</fullName>
    </alternativeName>
    <alternativeName>
        <fullName evidence="7">UDP-MurNAc-tripeptide synthetase</fullName>
    </alternativeName>
    <alternativeName>
        <fullName evidence="7">UDP-N-acetylmuramyl-tripeptide synthetase</fullName>
    </alternativeName>
</protein>
<feature type="binding site" evidence="7">
    <location>
        <position position="486"/>
    </location>
    <ligand>
        <name>meso-2,6-diaminopimelate</name>
        <dbReference type="ChEBI" id="CHEBI:57791"/>
    </ligand>
</feature>
<evidence type="ECO:0000259" key="9">
    <source>
        <dbReference type="Pfam" id="PF01225"/>
    </source>
</evidence>
<keyword evidence="4 7" id="KW-0573">Peptidoglycan synthesis</keyword>
<dbReference type="NCBIfam" id="TIGR01085">
    <property type="entry name" value="murE"/>
    <property type="match status" value="1"/>
</dbReference>
<dbReference type="RefSeq" id="WP_105943932.1">
    <property type="nucleotide sequence ID" value="NZ_CP027433.1"/>
</dbReference>
<feature type="binding site" evidence="7">
    <location>
        <begin position="424"/>
        <end position="427"/>
    </location>
    <ligand>
        <name>meso-2,6-diaminopimelate</name>
        <dbReference type="ChEBI" id="CHEBI:57791"/>
    </ligand>
</feature>
<evidence type="ECO:0000256" key="7">
    <source>
        <dbReference type="HAMAP-Rule" id="MF_00208"/>
    </source>
</evidence>
<sequence length="702" mass="71836">MVRPERPVGADLTELAGLAGAELVGGDRAVLGATLRAQDAAPGDLFAALPGNRVHGAQFAAEALAGGAVAVLTDATGLELLRADPATADVPVLVHDDPRAVLGPVAARVYGDPSARLTLIGITGTSGKTTTAYLTEAALRAAGRVVGLVGTVEIRIDGERVPSLLTTPEAPDLQRLLAVMLERGVDTVVMEVSSHALSLGRVAGSRFAVGGFTNLSQDHLDFHPTMDEYFAAKAQLFDGASPVRAASAVICIDDVWGEQMATIARSSAEQVVTVSTAGGTDWSVAAEVEVSEAGSQTVVVRSPDGAEHVMVVPLPGAYNVANALLAVALAAAAGVPTDVAVGGLPLVAVPGRLEKVDRGQDFLALVDYAHKPAAVEAVLATLSGPSAGRIAVVLGAGGDRDTEKRPLMGAAAARGADLVIVTDDNPRSEDPSAIRAAVRSGADSVPPEQRRTAEILEIGDRAEAITAAVQWAGSGDVVLVAGKGHETGQEIDGRKLPFDDREVLAAALAERVAAPEPGAESGRRPGAGAPLTILTVSTVEERASVGQARRLLREAVARAADLGIGSAHRTPGSDSSAGRRTWAIFGELGSDEATDENARCIEHDLLGRQAVRLAVDRTLAVGGTRVIRALYQGAIQEGSWGDEAAFYTDAGELVAALRETAGTPDAPRSGDLVLAAGGAGLIEELLALWSADPALDVVVQTL</sequence>
<dbReference type="GO" id="GO:0008360">
    <property type="term" value="P:regulation of cell shape"/>
    <property type="evidence" value="ECO:0007669"/>
    <property type="project" value="UniProtKB-KW"/>
</dbReference>
<comment type="cofactor">
    <cofactor evidence="7">
        <name>Mg(2+)</name>
        <dbReference type="ChEBI" id="CHEBI:18420"/>
    </cofactor>
</comment>
<dbReference type="PANTHER" id="PTHR23135:SF4">
    <property type="entry name" value="UDP-N-ACETYLMURAMOYL-L-ALANYL-D-GLUTAMATE--2,6-DIAMINOPIMELATE LIGASE MURE HOMOLOG, CHLOROPLASTIC"/>
    <property type="match status" value="1"/>
</dbReference>
<comment type="subcellular location">
    <subcellularLocation>
        <location evidence="7 8">Cytoplasm</location>
    </subcellularLocation>
</comment>
<feature type="short sequence motif" description="Meso-diaminopimelate recognition motif" evidence="7">
    <location>
        <begin position="424"/>
        <end position="427"/>
    </location>
</feature>
<dbReference type="GO" id="GO:0051301">
    <property type="term" value="P:cell division"/>
    <property type="evidence" value="ECO:0007669"/>
    <property type="project" value="UniProtKB-KW"/>
</dbReference>
<feature type="binding site" evidence="7">
    <location>
        <position position="482"/>
    </location>
    <ligand>
        <name>meso-2,6-diaminopimelate</name>
        <dbReference type="ChEBI" id="CHEBI:57791"/>
    </ligand>
</feature>
<comment type="similarity">
    <text evidence="1 7">Belongs to the MurCDEF family. MurE subfamily.</text>
</comment>
<dbReference type="EC" id="6.3.2.13" evidence="7"/>
<comment type="PTM">
    <text evidence="7">Carboxylation is probably crucial for Mg(2+) binding and, consequently, for the gamma-phosphate positioning of ATP.</text>
</comment>
<evidence type="ECO:0000313" key="13">
    <source>
        <dbReference type="Proteomes" id="UP000239814"/>
    </source>
</evidence>
<feature type="binding site" evidence="7">
    <location>
        <position position="400"/>
    </location>
    <ligand>
        <name>meso-2,6-diaminopimelate</name>
        <dbReference type="ChEBI" id="CHEBI:57791"/>
    </ligand>
</feature>
<evidence type="ECO:0000256" key="6">
    <source>
        <dbReference type="ARBA" id="ARBA00023316"/>
    </source>
</evidence>
<dbReference type="InterPro" id="IPR005761">
    <property type="entry name" value="UDP-N-AcMur-Glu-dNH2Pim_ligase"/>
</dbReference>
<dbReference type="Pfam" id="PF01225">
    <property type="entry name" value="Mur_ligase"/>
    <property type="match status" value="1"/>
</dbReference>
<comment type="caution">
    <text evidence="7">Lacks conserved residue(s) required for the propagation of feature annotation.</text>
</comment>
<feature type="binding site" evidence="7">
    <location>
        <begin position="124"/>
        <end position="130"/>
    </location>
    <ligand>
        <name>ATP</name>
        <dbReference type="ChEBI" id="CHEBI:30616"/>
    </ligand>
</feature>
<dbReference type="NCBIfam" id="NF001124">
    <property type="entry name" value="PRK00139.1-2"/>
    <property type="match status" value="1"/>
</dbReference>
<dbReference type="Gene3D" id="3.90.190.20">
    <property type="entry name" value="Mur ligase, C-terminal domain"/>
    <property type="match status" value="1"/>
</dbReference>
<keyword evidence="5 7" id="KW-0131">Cell cycle</keyword>
<dbReference type="GO" id="GO:0005524">
    <property type="term" value="F:ATP binding"/>
    <property type="evidence" value="ECO:0007669"/>
    <property type="project" value="UniProtKB-UniRule"/>
</dbReference>
<dbReference type="AlphaFoldDB" id="A0A2S0KKN7"/>
<reference evidence="12 13" key="1">
    <citation type="submission" date="2018-03" db="EMBL/GenBank/DDBJ databases">
        <title>Characteristics and genome of n-alkane degrading marine bacteria Gordonia iterans isolated from crude oil contaminated in Tae-an, South Korea.</title>
        <authorList>
            <person name="Lee S.-S."/>
            <person name="Kim H."/>
        </authorList>
    </citation>
    <scope>NUCLEOTIDE SEQUENCE [LARGE SCALE GENOMIC DNA]</scope>
    <source>
        <strain evidence="12 13">Co17</strain>
    </source>
</reference>
<feature type="domain" description="Mur ligase central" evidence="11">
    <location>
        <begin position="122"/>
        <end position="330"/>
    </location>
</feature>
<keyword evidence="7" id="KW-0067">ATP-binding</keyword>
<dbReference type="SUPFAM" id="SSF63418">
    <property type="entry name" value="MurE/MurF N-terminal domain"/>
    <property type="match status" value="1"/>
</dbReference>
<dbReference type="GO" id="GO:0008765">
    <property type="term" value="F:UDP-N-acetylmuramoylalanyl-D-glutamate-2,6-diaminopimelate ligase activity"/>
    <property type="evidence" value="ECO:0007669"/>
    <property type="project" value="UniProtKB-UniRule"/>
</dbReference>
<feature type="modified residue" description="N6-carboxylysine" evidence="7">
    <location>
        <position position="233"/>
    </location>
</feature>
<keyword evidence="7" id="KW-0460">Magnesium</keyword>
<name>A0A2S0KKN7_9ACTN</name>
<evidence type="ECO:0000256" key="2">
    <source>
        <dbReference type="ARBA" id="ARBA00022618"/>
    </source>
</evidence>
<gene>
    <name evidence="7" type="primary">murE</name>
    <name evidence="12" type="ORF">C6V83_12775</name>
</gene>
<comment type="pathway">
    <text evidence="7 8">Cell wall biogenesis; peptidoglycan biosynthesis.</text>
</comment>
<dbReference type="InterPro" id="IPR000713">
    <property type="entry name" value="Mur_ligase_N"/>
</dbReference>
<dbReference type="KEGG" id="git:C6V83_12775"/>
<dbReference type="Gene3D" id="3.40.1190.10">
    <property type="entry name" value="Mur-like, catalytic domain"/>
    <property type="match status" value="1"/>
</dbReference>
<dbReference type="InterPro" id="IPR035911">
    <property type="entry name" value="MurE/MurF_N"/>
</dbReference>
<feature type="binding site" evidence="7">
    <location>
        <begin position="166"/>
        <end position="167"/>
    </location>
    <ligand>
        <name>UDP-N-acetyl-alpha-D-muramoyl-L-alanyl-D-glutamate</name>
        <dbReference type="ChEBI" id="CHEBI:83900"/>
    </ligand>
</feature>
<dbReference type="Pfam" id="PF02875">
    <property type="entry name" value="Mur_ligase_C"/>
    <property type="match status" value="1"/>
</dbReference>
<keyword evidence="13" id="KW-1185">Reference proteome</keyword>
<dbReference type="InterPro" id="IPR004101">
    <property type="entry name" value="Mur_ligase_C"/>
</dbReference>
<evidence type="ECO:0000259" key="10">
    <source>
        <dbReference type="Pfam" id="PF02875"/>
    </source>
</evidence>
<comment type="catalytic activity">
    <reaction evidence="7">
        <text>UDP-N-acetyl-alpha-D-muramoyl-L-alanyl-D-glutamate + meso-2,6-diaminopimelate + ATP = UDP-N-acetyl-alpha-D-muramoyl-L-alanyl-gamma-D-glutamyl-meso-2,6-diaminopimelate + ADP + phosphate + H(+)</text>
        <dbReference type="Rhea" id="RHEA:23676"/>
        <dbReference type="ChEBI" id="CHEBI:15378"/>
        <dbReference type="ChEBI" id="CHEBI:30616"/>
        <dbReference type="ChEBI" id="CHEBI:43474"/>
        <dbReference type="ChEBI" id="CHEBI:57791"/>
        <dbReference type="ChEBI" id="CHEBI:83900"/>
        <dbReference type="ChEBI" id="CHEBI:83905"/>
        <dbReference type="ChEBI" id="CHEBI:456216"/>
        <dbReference type="EC" id="6.3.2.13"/>
    </reaction>
</comment>
<keyword evidence="7 12" id="KW-0436">Ligase</keyword>
<accession>A0A2S0KKN7</accession>
<dbReference type="SUPFAM" id="SSF53244">
    <property type="entry name" value="MurD-like peptide ligases, peptide-binding domain"/>
    <property type="match status" value="1"/>
</dbReference>
<organism evidence="12 13">
    <name type="scientific">Gordonia iterans</name>
    <dbReference type="NCBI Taxonomy" id="1004901"/>
    <lineage>
        <taxon>Bacteria</taxon>
        <taxon>Bacillati</taxon>
        <taxon>Actinomycetota</taxon>
        <taxon>Actinomycetes</taxon>
        <taxon>Mycobacteriales</taxon>
        <taxon>Gordoniaceae</taxon>
        <taxon>Gordonia</taxon>
    </lineage>
</organism>
<dbReference type="Proteomes" id="UP000239814">
    <property type="component" value="Chromosome"/>
</dbReference>
<feature type="binding site" evidence="7">
    <location>
        <position position="35"/>
    </location>
    <ligand>
        <name>UDP-N-acetyl-alpha-D-muramoyl-L-alanyl-D-glutamate</name>
        <dbReference type="ChEBI" id="CHEBI:83900"/>
    </ligand>
</feature>
<evidence type="ECO:0000256" key="4">
    <source>
        <dbReference type="ARBA" id="ARBA00022984"/>
    </source>
</evidence>
<dbReference type="EMBL" id="CP027433">
    <property type="protein sequence ID" value="AVM02233.1"/>
    <property type="molecule type" value="Genomic_DNA"/>
</dbReference>
<dbReference type="Pfam" id="PF08245">
    <property type="entry name" value="Mur_ligase_M"/>
    <property type="match status" value="1"/>
</dbReference>
<comment type="function">
    <text evidence="7">Catalyzes the addition of meso-diaminopimelic acid to the nucleotide precursor UDP-N-acetylmuramoyl-L-alanyl-D-glutamate (UMAG) in the biosynthesis of bacterial cell-wall peptidoglycan.</text>
</comment>
<feature type="binding site" evidence="7">
    <location>
        <position position="193"/>
    </location>
    <ligand>
        <name>UDP-N-acetyl-alpha-D-muramoyl-L-alanyl-D-glutamate</name>
        <dbReference type="ChEBI" id="CHEBI:83900"/>
    </ligand>
</feature>
<feature type="binding site" evidence="7">
    <location>
        <position position="201"/>
    </location>
    <ligand>
        <name>UDP-N-acetyl-alpha-D-muramoyl-L-alanyl-D-glutamate</name>
        <dbReference type="ChEBI" id="CHEBI:83900"/>
    </ligand>
</feature>
<dbReference type="InterPro" id="IPR036565">
    <property type="entry name" value="Mur-like_cat_sf"/>
</dbReference>
<keyword evidence="2 7" id="KW-0132">Cell division</keyword>
<dbReference type="UniPathway" id="UPA00219"/>
<keyword evidence="3 7" id="KW-0133">Cell shape</keyword>
<evidence type="ECO:0000259" key="11">
    <source>
        <dbReference type="Pfam" id="PF08245"/>
    </source>
</evidence>
<dbReference type="GO" id="GO:0071555">
    <property type="term" value="P:cell wall organization"/>
    <property type="evidence" value="ECO:0007669"/>
    <property type="project" value="UniProtKB-KW"/>
</dbReference>
<evidence type="ECO:0000256" key="5">
    <source>
        <dbReference type="ARBA" id="ARBA00023306"/>
    </source>
</evidence>
<evidence type="ECO:0000256" key="1">
    <source>
        <dbReference type="ARBA" id="ARBA00005898"/>
    </source>
</evidence>
<feature type="domain" description="Mur ligase C-terminal" evidence="10">
    <location>
        <begin position="351"/>
        <end position="484"/>
    </location>
</feature>
<evidence type="ECO:0000313" key="12">
    <source>
        <dbReference type="EMBL" id="AVM02233.1"/>
    </source>
</evidence>
<dbReference type="HAMAP" id="MF_00208">
    <property type="entry name" value="MurE"/>
    <property type="match status" value="1"/>
</dbReference>
<keyword evidence="6 7" id="KW-0961">Cell wall biogenesis/degradation</keyword>
<proteinExistence type="inferred from homology"/>
<dbReference type="NCBIfam" id="NF001126">
    <property type="entry name" value="PRK00139.1-4"/>
    <property type="match status" value="1"/>
</dbReference>
<dbReference type="GO" id="GO:0009252">
    <property type="term" value="P:peptidoglycan biosynthetic process"/>
    <property type="evidence" value="ECO:0007669"/>
    <property type="project" value="UniProtKB-UniRule"/>
</dbReference>
<evidence type="ECO:0000256" key="8">
    <source>
        <dbReference type="RuleBase" id="RU004135"/>
    </source>
</evidence>
<feature type="domain" description="Mur ligase N-terminal catalytic" evidence="9">
    <location>
        <begin position="41"/>
        <end position="109"/>
    </location>
</feature>
<dbReference type="InterPro" id="IPR036615">
    <property type="entry name" value="Mur_ligase_C_dom_sf"/>
</dbReference>
<dbReference type="GO" id="GO:0000287">
    <property type="term" value="F:magnesium ion binding"/>
    <property type="evidence" value="ECO:0007669"/>
    <property type="project" value="UniProtKB-UniRule"/>
</dbReference>
<evidence type="ECO:0000256" key="3">
    <source>
        <dbReference type="ARBA" id="ARBA00022960"/>
    </source>
</evidence>